<feature type="binding site" evidence="10">
    <location>
        <position position="15"/>
    </location>
    <ligand>
        <name>Mg(2+)</name>
        <dbReference type="ChEBI" id="CHEBI:18420"/>
    </ligand>
</feature>
<evidence type="ECO:0000313" key="12">
    <source>
        <dbReference type="Proteomes" id="UP000306585"/>
    </source>
</evidence>
<dbReference type="NCBIfam" id="TIGR01656">
    <property type="entry name" value="Histidinol-ppas"/>
    <property type="match status" value="1"/>
</dbReference>
<dbReference type="PANTHER" id="PTHR42891">
    <property type="entry name" value="D-GLYCERO-BETA-D-MANNO-HEPTOSE-1,7-BISPHOSPHATE 7-PHOSPHATASE"/>
    <property type="match status" value="1"/>
</dbReference>
<gene>
    <name evidence="11" type="ORF">FEF65_04385</name>
</gene>
<feature type="binding site" evidence="10">
    <location>
        <position position="95"/>
    </location>
    <ligand>
        <name>Zn(2+)</name>
        <dbReference type="ChEBI" id="CHEBI:29105"/>
    </ligand>
</feature>
<evidence type="ECO:0000256" key="3">
    <source>
        <dbReference type="ARBA" id="ARBA00022723"/>
    </source>
</evidence>
<dbReference type="Proteomes" id="UP000306585">
    <property type="component" value="Unassembled WGS sequence"/>
</dbReference>
<protein>
    <recommendedName>
        <fullName evidence="6 7">D,D-heptose 1,7-bisphosphate phosphatase</fullName>
        <ecNumber evidence="7">3.1.3.-</ecNumber>
    </recommendedName>
</protein>
<evidence type="ECO:0000256" key="8">
    <source>
        <dbReference type="PIRSR" id="PIRSR004682-1"/>
    </source>
</evidence>
<dbReference type="EMBL" id="VBRY01000003">
    <property type="protein sequence ID" value="TLS68238.1"/>
    <property type="molecule type" value="Genomic_DNA"/>
</dbReference>
<dbReference type="AlphaFoldDB" id="A0A5R9GRQ4"/>
<name>A0A5R9GRQ4_9PROT</name>
<comment type="cofactor">
    <cofactor evidence="10">
        <name>Zn(2+)</name>
        <dbReference type="ChEBI" id="CHEBI:29105"/>
    </cofactor>
</comment>
<keyword evidence="2 7" id="KW-0963">Cytoplasm</keyword>
<feature type="binding site" evidence="10">
    <location>
        <position position="105"/>
    </location>
    <ligand>
        <name>Zn(2+)</name>
        <dbReference type="ChEBI" id="CHEBI:29105"/>
    </ligand>
</feature>
<feature type="binding site" evidence="10">
    <location>
        <position position="134"/>
    </location>
    <ligand>
        <name>Mg(2+)</name>
        <dbReference type="ChEBI" id="CHEBI:18420"/>
    </ligand>
</feature>
<dbReference type="Pfam" id="PF00702">
    <property type="entry name" value="Hydrolase"/>
    <property type="match status" value="1"/>
</dbReference>
<dbReference type="GO" id="GO:0005975">
    <property type="term" value="P:carbohydrate metabolic process"/>
    <property type="evidence" value="ECO:0007669"/>
    <property type="project" value="InterPro"/>
</dbReference>
<feature type="site" description="Stabilizes the phosphoryl group" evidence="9">
    <location>
        <position position="56"/>
    </location>
</feature>
<comment type="subcellular location">
    <subcellularLocation>
        <location evidence="1 7">Cytoplasm</location>
    </subcellularLocation>
</comment>
<evidence type="ECO:0000256" key="9">
    <source>
        <dbReference type="PIRSR" id="PIRSR004682-3"/>
    </source>
</evidence>
<proteinExistence type="inferred from homology"/>
<keyword evidence="5 7" id="KW-0119">Carbohydrate metabolism</keyword>
<dbReference type="GO" id="GO:0005737">
    <property type="term" value="C:cytoplasm"/>
    <property type="evidence" value="ECO:0007669"/>
    <property type="project" value="UniProtKB-SubCell"/>
</dbReference>
<evidence type="ECO:0000256" key="10">
    <source>
        <dbReference type="PIRSR" id="PIRSR004682-4"/>
    </source>
</evidence>
<dbReference type="PIRSF" id="PIRSF004682">
    <property type="entry name" value="GmhB"/>
    <property type="match status" value="1"/>
</dbReference>
<feature type="active site" description="Proton donor" evidence="8">
    <location>
        <position position="13"/>
    </location>
</feature>
<dbReference type="SUPFAM" id="SSF56784">
    <property type="entry name" value="HAD-like"/>
    <property type="match status" value="1"/>
</dbReference>
<keyword evidence="12" id="KW-1185">Reference proteome</keyword>
<keyword evidence="10" id="KW-0862">Zinc</keyword>
<feature type="site" description="Stabilizes the phosphoryl group" evidence="9">
    <location>
        <position position="107"/>
    </location>
</feature>
<feature type="binding site" evidence="10">
    <location>
        <position position="97"/>
    </location>
    <ligand>
        <name>Zn(2+)</name>
        <dbReference type="ChEBI" id="CHEBI:29105"/>
    </ligand>
</feature>
<organism evidence="11 12">
    <name type="scientific">Mariprofundus erugo</name>
    <dbReference type="NCBI Taxonomy" id="2528639"/>
    <lineage>
        <taxon>Bacteria</taxon>
        <taxon>Pseudomonadati</taxon>
        <taxon>Pseudomonadota</taxon>
        <taxon>Candidatius Mariprofundia</taxon>
        <taxon>Mariprofundales</taxon>
        <taxon>Mariprofundaceae</taxon>
        <taxon>Mariprofundus</taxon>
    </lineage>
</organism>
<evidence type="ECO:0000256" key="6">
    <source>
        <dbReference type="ARBA" id="ARBA00031828"/>
    </source>
</evidence>
<keyword evidence="4 7" id="KW-0378">Hydrolase</keyword>
<comment type="cofactor">
    <cofactor evidence="10">
        <name>Mg(2+)</name>
        <dbReference type="ChEBI" id="CHEBI:18420"/>
    </cofactor>
</comment>
<dbReference type="RefSeq" id="WP_138238573.1">
    <property type="nucleotide sequence ID" value="NZ_VBRY01000003.1"/>
</dbReference>
<dbReference type="GO" id="GO:0046872">
    <property type="term" value="F:metal ion binding"/>
    <property type="evidence" value="ECO:0007669"/>
    <property type="project" value="UniProtKB-KW"/>
</dbReference>
<reference evidence="11 12" key="1">
    <citation type="journal article" date="2019" name="Appl. Environ. Microbiol.">
        <title>Environmental Evidence and Genomic Insight of Iron-oxidizing Bacteria Preference Towards More Corrosion Resistant Stainless Steel at Higher Salinities.</title>
        <authorList>
            <person name="Garrison C.E."/>
            <person name="Price K.A."/>
            <person name="Field E.K."/>
        </authorList>
    </citation>
    <scope>NUCLEOTIDE SEQUENCE [LARGE SCALE GENOMIC DNA]</scope>
    <source>
        <strain evidence="11 12">P3</strain>
    </source>
</reference>
<feature type="active site" description="Proton donor" evidence="8">
    <location>
        <position position="15"/>
    </location>
</feature>
<feature type="binding site" evidence="10">
    <location>
        <position position="13"/>
    </location>
    <ligand>
        <name>Mg(2+)</name>
        <dbReference type="ChEBI" id="CHEBI:18420"/>
    </ligand>
</feature>
<dbReference type="InterPro" id="IPR004446">
    <property type="entry name" value="Heptose_bisP_phosphatase"/>
</dbReference>
<dbReference type="InterPro" id="IPR006543">
    <property type="entry name" value="Histidinol-phos"/>
</dbReference>
<evidence type="ECO:0000256" key="7">
    <source>
        <dbReference type="PIRNR" id="PIRNR004682"/>
    </source>
</evidence>
<dbReference type="Gene3D" id="3.40.50.1000">
    <property type="entry name" value="HAD superfamily/HAD-like"/>
    <property type="match status" value="1"/>
</dbReference>
<evidence type="ECO:0000313" key="11">
    <source>
        <dbReference type="EMBL" id="TLS68238.1"/>
    </source>
</evidence>
<feature type="site" description="Contributes to substrate recognition" evidence="9">
    <location>
        <position position="106"/>
    </location>
</feature>
<dbReference type="InterPro" id="IPR023214">
    <property type="entry name" value="HAD_sf"/>
</dbReference>
<evidence type="ECO:0000256" key="5">
    <source>
        <dbReference type="ARBA" id="ARBA00023277"/>
    </source>
</evidence>
<dbReference type="PANTHER" id="PTHR42891:SF1">
    <property type="entry name" value="D-GLYCERO-BETA-D-MANNO-HEPTOSE-1,7-BISPHOSPHATE 7-PHOSPHATASE"/>
    <property type="match status" value="1"/>
</dbReference>
<keyword evidence="10" id="KW-0460">Magnesium</keyword>
<dbReference type="InterPro" id="IPR006549">
    <property type="entry name" value="HAD-SF_hydro_IIIA"/>
</dbReference>
<dbReference type="NCBIfam" id="TIGR01662">
    <property type="entry name" value="HAD-SF-IIIA"/>
    <property type="match status" value="1"/>
</dbReference>
<sequence length="191" mass="20089">MSAHNLPEAVLLDRDGVINFDSPDYILSAGQWQPIPGSLAAISRLHAAGIRVAIVSNQSGLGRGMMDQAAFNAIHAKMMLAIEQAGGFIAHVAYCVHGPDDDCMCRKPRPGMVLDTLAALGLSSRPGHALFIGDSIRDVEAADAAGVPAMLVRSGYGNAETILAKARLLQPLIEDYANLAEAVDMMLAGRA</sequence>
<evidence type="ECO:0000256" key="1">
    <source>
        <dbReference type="ARBA" id="ARBA00004496"/>
    </source>
</evidence>
<dbReference type="EC" id="3.1.3.-" evidence="7"/>
<dbReference type="GO" id="GO:0016791">
    <property type="term" value="F:phosphatase activity"/>
    <property type="evidence" value="ECO:0007669"/>
    <property type="project" value="InterPro"/>
</dbReference>
<accession>A0A5R9GRQ4</accession>
<dbReference type="InterPro" id="IPR036412">
    <property type="entry name" value="HAD-like_sf"/>
</dbReference>
<comment type="similarity">
    <text evidence="7">Belongs to the gmhB family.</text>
</comment>
<evidence type="ECO:0000256" key="4">
    <source>
        <dbReference type="ARBA" id="ARBA00022801"/>
    </source>
</evidence>
<evidence type="ECO:0000256" key="2">
    <source>
        <dbReference type="ARBA" id="ARBA00022490"/>
    </source>
</evidence>
<feature type="binding site" evidence="10">
    <location>
        <position position="103"/>
    </location>
    <ligand>
        <name>Zn(2+)</name>
        <dbReference type="ChEBI" id="CHEBI:29105"/>
    </ligand>
</feature>
<keyword evidence="3 10" id="KW-0479">Metal-binding</keyword>
<comment type="caution">
    <text evidence="11">The sequence shown here is derived from an EMBL/GenBank/DDBJ whole genome shotgun (WGS) entry which is preliminary data.</text>
</comment>